<evidence type="ECO:0000256" key="1">
    <source>
        <dbReference type="SAM" id="MobiDB-lite"/>
    </source>
</evidence>
<evidence type="ECO:0000313" key="3">
    <source>
        <dbReference type="Proteomes" id="UP000188533"/>
    </source>
</evidence>
<sequence length="514" mass="54579">MLSTAAATSYRVQATYSGSICMHTFDYKSLIVLSLDLNIAPGHGAWVEDDGMHRWTSPSVNGSASPVTLEIVAKVYTYGNYTGILGGRRKENRSFKLRSIRRTLCLTTPKDEIFATDYATAVSKLGHLVNLQTRGGPSEHLWQKGTAESANPVLRVGSHVFANLQAGQPKDSRILEVAPADEKDDEQWLEVANDCFLTRLDVRDHTGRLIPELDVQSALTGATVLASFNLKSWRWNKAKPTGFSADLVNIVILARSDAPAPTTIPLAWQPISPLPAPTWTVPTEHRDNGTAAAASLGSDCLPQPLTLPLTFNRKIVQDSERPRLDGLPVYPLAGEYYDRGGQIHVAGRQPMVYSTPQADHNASDEPGSLEGGTGTVLMEQTTTADASTATGCSVASAVAVNDAAQPTAVGAADKVAIQPETPATFGADTDGAGPPVQHQMSSPATQSGGEVQGKGSKPMPVATPSVAKVTPFTFGEEKQPLKEPVNANGKRRSSTQNAKAGPSKVARTVGLAND</sequence>
<organism evidence="2 3">
    <name type="scientific">Lentinula edodes</name>
    <name type="common">Shiitake mushroom</name>
    <name type="synonym">Lentinus edodes</name>
    <dbReference type="NCBI Taxonomy" id="5353"/>
    <lineage>
        <taxon>Eukaryota</taxon>
        <taxon>Fungi</taxon>
        <taxon>Dikarya</taxon>
        <taxon>Basidiomycota</taxon>
        <taxon>Agaricomycotina</taxon>
        <taxon>Agaricomycetes</taxon>
        <taxon>Agaricomycetidae</taxon>
        <taxon>Agaricales</taxon>
        <taxon>Marasmiineae</taxon>
        <taxon>Omphalotaceae</taxon>
        <taxon>Lentinula</taxon>
    </lineage>
</organism>
<reference evidence="2 3" key="1">
    <citation type="submission" date="2016-08" db="EMBL/GenBank/DDBJ databases">
        <authorList>
            <consortium name="Lentinula edodes genome sequencing consortium"/>
            <person name="Sakamoto Y."/>
            <person name="Nakade K."/>
            <person name="Sato S."/>
            <person name="Yoshida Y."/>
            <person name="Miyazaki K."/>
            <person name="Natsume S."/>
            <person name="Konno N."/>
        </authorList>
    </citation>
    <scope>NUCLEOTIDE SEQUENCE [LARGE SCALE GENOMIC DNA]</scope>
    <source>
        <strain evidence="2 3">NBRC 111202</strain>
    </source>
</reference>
<dbReference type="EMBL" id="BDGU01000047">
    <property type="protein sequence ID" value="GAW00961.1"/>
    <property type="molecule type" value="Genomic_DNA"/>
</dbReference>
<protein>
    <submittedName>
        <fullName evidence="2">Uncharacterized protein</fullName>
    </submittedName>
</protein>
<gene>
    <name evidence="2" type="ORF">LENED_002523</name>
</gene>
<dbReference type="Proteomes" id="UP000188533">
    <property type="component" value="Unassembled WGS sequence"/>
</dbReference>
<feature type="compositionally biased region" description="Polar residues" evidence="1">
    <location>
        <begin position="438"/>
        <end position="449"/>
    </location>
</feature>
<feature type="region of interest" description="Disordered" evidence="1">
    <location>
        <begin position="422"/>
        <end position="514"/>
    </location>
</feature>
<evidence type="ECO:0000313" key="2">
    <source>
        <dbReference type="EMBL" id="GAW00961.1"/>
    </source>
</evidence>
<dbReference type="AlphaFoldDB" id="A0A1Q3E1D2"/>
<name>A0A1Q3E1D2_LENED</name>
<keyword evidence="3" id="KW-1185">Reference proteome</keyword>
<accession>A0A1Q3E1D2</accession>
<reference evidence="2 3" key="2">
    <citation type="submission" date="2017-02" db="EMBL/GenBank/DDBJ databases">
        <title>A genome survey and senescence transcriptome analysis in Lentinula edodes.</title>
        <authorList>
            <person name="Sakamoto Y."/>
            <person name="Nakade K."/>
            <person name="Sato S."/>
            <person name="Yoshida Y."/>
            <person name="Miyazaki K."/>
            <person name="Natsume S."/>
            <person name="Konno N."/>
        </authorList>
    </citation>
    <scope>NUCLEOTIDE SEQUENCE [LARGE SCALE GENOMIC DNA]</scope>
    <source>
        <strain evidence="2 3">NBRC 111202</strain>
    </source>
</reference>
<comment type="caution">
    <text evidence="2">The sequence shown here is derived from an EMBL/GenBank/DDBJ whole genome shotgun (WGS) entry which is preliminary data.</text>
</comment>
<proteinExistence type="predicted"/>